<organism evidence="3 4">
    <name type="scientific">Yinghuangia soli</name>
    <dbReference type="NCBI Taxonomy" id="2908204"/>
    <lineage>
        <taxon>Bacteria</taxon>
        <taxon>Bacillati</taxon>
        <taxon>Actinomycetota</taxon>
        <taxon>Actinomycetes</taxon>
        <taxon>Kitasatosporales</taxon>
        <taxon>Streptomycetaceae</taxon>
        <taxon>Yinghuangia</taxon>
    </lineage>
</organism>
<dbReference type="GO" id="GO:0003700">
    <property type="term" value="F:DNA-binding transcription factor activity"/>
    <property type="evidence" value="ECO:0007669"/>
    <property type="project" value="TreeGrafter"/>
</dbReference>
<sequence length="194" mass="20158">MRAVGPEASDSPVRIGAKLRGSRLAQGMTVEQVAAATRLSKGFISKVERDETSPSVATLVTLCQVLSLPIGSLFEEADTATVELADAPLVNLGGTGATDRMVTPRGQAKVQVLRSTLKPGADGGQRLYTINCEVEVVHVISGALTVVFAGHEVPLGPGATLTFPGGEPHTWRNTGDGTTEVVWVITPAAWSGSN</sequence>
<name>A0AA41U076_9ACTN</name>
<dbReference type="InterPro" id="IPR010982">
    <property type="entry name" value="Lambda_DNA-bd_dom_sf"/>
</dbReference>
<dbReference type="EMBL" id="JAKFHA010000005">
    <property type="protein sequence ID" value="MCF2528090.1"/>
    <property type="molecule type" value="Genomic_DNA"/>
</dbReference>
<keyword evidence="4" id="KW-1185">Reference proteome</keyword>
<dbReference type="Proteomes" id="UP001165378">
    <property type="component" value="Unassembled WGS sequence"/>
</dbReference>
<dbReference type="RefSeq" id="WP_235052246.1">
    <property type="nucleotide sequence ID" value="NZ_JAKFHA010000005.1"/>
</dbReference>
<comment type="caution">
    <text evidence="3">The sequence shown here is derived from an EMBL/GenBank/DDBJ whole genome shotgun (WGS) entry which is preliminary data.</text>
</comment>
<dbReference type="SMART" id="SM00530">
    <property type="entry name" value="HTH_XRE"/>
    <property type="match status" value="1"/>
</dbReference>
<dbReference type="SUPFAM" id="SSF51182">
    <property type="entry name" value="RmlC-like cupins"/>
    <property type="match status" value="1"/>
</dbReference>
<protein>
    <submittedName>
        <fullName evidence="3">Cupin domain-containing protein</fullName>
    </submittedName>
</protein>
<accession>A0AA41U076</accession>
<dbReference type="InterPro" id="IPR011051">
    <property type="entry name" value="RmlC_Cupin_sf"/>
</dbReference>
<dbReference type="Pfam" id="PF07883">
    <property type="entry name" value="Cupin_2"/>
    <property type="match status" value="1"/>
</dbReference>
<evidence type="ECO:0000256" key="1">
    <source>
        <dbReference type="ARBA" id="ARBA00023125"/>
    </source>
</evidence>
<keyword evidence="1" id="KW-0238">DNA-binding</keyword>
<gene>
    <name evidence="3" type="ORF">LZ495_12775</name>
</gene>
<dbReference type="GO" id="GO:0003677">
    <property type="term" value="F:DNA binding"/>
    <property type="evidence" value="ECO:0007669"/>
    <property type="project" value="UniProtKB-KW"/>
</dbReference>
<dbReference type="SUPFAM" id="SSF47413">
    <property type="entry name" value="lambda repressor-like DNA-binding domains"/>
    <property type="match status" value="1"/>
</dbReference>
<dbReference type="CDD" id="cd02209">
    <property type="entry name" value="cupin_XRE_C"/>
    <property type="match status" value="1"/>
</dbReference>
<reference evidence="3" key="1">
    <citation type="submission" date="2022-01" db="EMBL/GenBank/DDBJ databases">
        <title>Genome-Based Taxonomic Classification of the Phylum Actinobacteria.</title>
        <authorList>
            <person name="Gao Y."/>
        </authorList>
    </citation>
    <scope>NUCLEOTIDE SEQUENCE</scope>
    <source>
        <strain evidence="3">KLBMP 8922</strain>
    </source>
</reference>
<dbReference type="InterPro" id="IPR014710">
    <property type="entry name" value="RmlC-like_jellyroll"/>
</dbReference>
<dbReference type="InterPro" id="IPR001387">
    <property type="entry name" value="Cro/C1-type_HTH"/>
</dbReference>
<dbReference type="AlphaFoldDB" id="A0AA41U076"/>
<dbReference type="PANTHER" id="PTHR46797">
    <property type="entry name" value="HTH-TYPE TRANSCRIPTIONAL REGULATOR"/>
    <property type="match status" value="1"/>
</dbReference>
<dbReference type="InterPro" id="IPR013096">
    <property type="entry name" value="Cupin_2"/>
</dbReference>
<dbReference type="Gene3D" id="2.60.120.10">
    <property type="entry name" value="Jelly Rolls"/>
    <property type="match status" value="1"/>
</dbReference>
<dbReference type="Pfam" id="PF01381">
    <property type="entry name" value="HTH_3"/>
    <property type="match status" value="1"/>
</dbReference>
<proteinExistence type="predicted"/>
<dbReference type="GO" id="GO:0005829">
    <property type="term" value="C:cytosol"/>
    <property type="evidence" value="ECO:0007669"/>
    <property type="project" value="TreeGrafter"/>
</dbReference>
<dbReference type="InterPro" id="IPR050807">
    <property type="entry name" value="TransReg_Diox_bact_type"/>
</dbReference>
<evidence type="ECO:0000313" key="3">
    <source>
        <dbReference type="EMBL" id="MCF2528090.1"/>
    </source>
</evidence>
<dbReference type="PROSITE" id="PS50943">
    <property type="entry name" value="HTH_CROC1"/>
    <property type="match status" value="1"/>
</dbReference>
<evidence type="ECO:0000313" key="4">
    <source>
        <dbReference type="Proteomes" id="UP001165378"/>
    </source>
</evidence>
<dbReference type="PANTHER" id="PTHR46797:SF1">
    <property type="entry name" value="METHYLPHOSPHONATE SYNTHASE"/>
    <property type="match status" value="1"/>
</dbReference>
<dbReference type="Gene3D" id="1.10.260.40">
    <property type="entry name" value="lambda repressor-like DNA-binding domains"/>
    <property type="match status" value="1"/>
</dbReference>
<evidence type="ECO:0000259" key="2">
    <source>
        <dbReference type="PROSITE" id="PS50943"/>
    </source>
</evidence>
<feature type="domain" description="HTH cro/C1-type" evidence="2">
    <location>
        <begin position="19"/>
        <end position="73"/>
    </location>
</feature>
<dbReference type="CDD" id="cd00093">
    <property type="entry name" value="HTH_XRE"/>
    <property type="match status" value="1"/>
</dbReference>